<evidence type="ECO:0000256" key="4">
    <source>
        <dbReference type="ARBA" id="ARBA00023136"/>
    </source>
</evidence>
<proteinExistence type="predicted"/>
<keyword evidence="2 6" id="KW-0812">Transmembrane</keyword>
<dbReference type="PANTHER" id="PTHR31465">
    <property type="entry name" value="PROTEIN RTA1-RELATED"/>
    <property type="match status" value="1"/>
</dbReference>
<dbReference type="GO" id="GO:0000324">
    <property type="term" value="C:fungal-type vacuole"/>
    <property type="evidence" value="ECO:0007669"/>
    <property type="project" value="TreeGrafter"/>
</dbReference>
<sequence>MRSTVTSDNARLSHQGRVDHCHIWSSSIHFYRVSIGANAAFLALFSISLLAYILTYTLTRRATAFTVSMLSGVILEVQGYAGRIMIWKNQWDNNGFLMQVVCLTFMAGGIYLIAPESYTRIFIPCDLGSLLLQAAGGGIASAASHSGKNPNTGDNIMIAGLSIQVVTLLIFMILCVDFALRSYKRYRSMGEDAFDQNPIFVQTRGSLRFKGFVGTLTLATICIFWRSVYRVAELSEGWTGNLIRHQWLFVGFEGIMVIVTCLALNVFNPVFAVKEAMTGFGGLRSKRKLRKQEHREEQEKSTGITGENSRIKSASAMEHAAAA</sequence>
<organism evidence="7 8">
    <name type="scientific">Oidiodendron maius (strain Zn)</name>
    <dbReference type="NCBI Taxonomy" id="913774"/>
    <lineage>
        <taxon>Eukaryota</taxon>
        <taxon>Fungi</taxon>
        <taxon>Dikarya</taxon>
        <taxon>Ascomycota</taxon>
        <taxon>Pezizomycotina</taxon>
        <taxon>Leotiomycetes</taxon>
        <taxon>Leotiomycetes incertae sedis</taxon>
        <taxon>Myxotrichaceae</taxon>
        <taxon>Oidiodendron</taxon>
    </lineage>
</organism>
<dbReference type="OrthoDB" id="4521223at2759"/>
<reference evidence="7 8" key="1">
    <citation type="submission" date="2014-04" db="EMBL/GenBank/DDBJ databases">
        <authorList>
            <consortium name="DOE Joint Genome Institute"/>
            <person name="Kuo A."/>
            <person name="Martino E."/>
            <person name="Perotto S."/>
            <person name="Kohler A."/>
            <person name="Nagy L.G."/>
            <person name="Floudas D."/>
            <person name="Copeland A."/>
            <person name="Barry K.W."/>
            <person name="Cichocki N."/>
            <person name="Veneault-Fourrey C."/>
            <person name="LaButti K."/>
            <person name="Lindquist E.A."/>
            <person name="Lipzen A."/>
            <person name="Lundell T."/>
            <person name="Morin E."/>
            <person name="Murat C."/>
            <person name="Sun H."/>
            <person name="Tunlid A."/>
            <person name="Henrissat B."/>
            <person name="Grigoriev I.V."/>
            <person name="Hibbett D.S."/>
            <person name="Martin F."/>
            <person name="Nordberg H.P."/>
            <person name="Cantor M.N."/>
            <person name="Hua S.X."/>
        </authorList>
    </citation>
    <scope>NUCLEOTIDE SEQUENCE [LARGE SCALE GENOMIC DNA]</scope>
    <source>
        <strain evidence="7 8">Zn</strain>
    </source>
</reference>
<feature type="compositionally biased region" description="Low complexity" evidence="5">
    <location>
        <begin position="314"/>
        <end position="323"/>
    </location>
</feature>
<reference evidence="8" key="2">
    <citation type="submission" date="2015-01" db="EMBL/GenBank/DDBJ databases">
        <title>Evolutionary Origins and Diversification of the Mycorrhizal Mutualists.</title>
        <authorList>
            <consortium name="DOE Joint Genome Institute"/>
            <consortium name="Mycorrhizal Genomics Consortium"/>
            <person name="Kohler A."/>
            <person name="Kuo A."/>
            <person name="Nagy L.G."/>
            <person name="Floudas D."/>
            <person name="Copeland A."/>
            <person name="Barry K.W."/>
            <person name="Cichocki N."/>
            <person name="Veneault-Fourrey C."/>
            <person name="LaButti K."/>
            <person name="Lindquist E.A."/>
            <person name="Lipzen A."/>
            <person name="Lundell T."/>
            <person name="Morin E."/>
            <person name="Murat C."/>
            <person name="Riley R."/>
            <person name="Ohm R."/>
            <person name="Sun H."/>
            <person name="Tunlid A."/>
            <person name="Henrissat B."/>
            <person name="Grigoriev I.V."/>
            <person name="Hibbett D.S."/>
            <person name="Martin F."/>
        </authorList>
    </citation>
    <scope>NUCLEOTIDE SEQUENCE [LARGE SCALE GENOMIC DNA]</scope>
    <source>
        <strain evidence="8">Zn</strain>
    </source>
</reference>
<dbReference type="STRING" id="913774.A0A0C3C3T9"/>
<dbReference type="HOGENOM" id="CLU_033465_6_3_1"/>
<dbReference type="Pfam" id="PF04479">
    <property type="entry name" value="RTA1"/>
    <property type="match status" value="1"/>
</dbReference>
<feature type="transmembrane region" description="Helical" evidence="6">
    <location>
        <begin position="96"/>
        <end position="114"/>
    </location>
</feature>
<dbReference type="PANTHER" id="PTHR31465:SF7">
    <property type="entry name" value="SPHINGOID LONG-CHAIN BASE TRANSPORTER RSB1"/>
    <property type="match status" value="1"/>
</dbReference>
<feature type="transmembrane region" description="Helical" evidence="6">
    <location>
        <begin position="209"/>
        <end position="227"/>
    </location>
</feature>
<evidence type="ECO:0008006" key="9">
    <source>
        <dbReference type="Google" id="ProtNLM"/>
    </source>
</evidence>
<dbReference type="FunCoup" id="A0A0C3C3T9">
    <property type="interactions" value="57"/>
</dbReference>
<comment type="subcellular location">
    <subcellularLocation>
        <location evidence="1">Membrane</location>
        <topology evidence="1">Multi-pass membrane protein</topology>
    </subcellularLocation>
</comment>
<evidence type="ECO:0000256" key="5">
    <source>
        <dbReference type="SAM" id="MobiDB-lite"/>
    </source>
</evidence>
<feature type="transmembrane region" description="Helical" evidence="6">
    <location>
        <begin position="121"/>
        <end position="144"/>
    </location>
</feature>
<evidence type="ECO:0000256" key="2">
    <source>
        <dbReference type="ARBA" id="ARBA00022692"/>
    </source>
</evidence>
<evidence type="ECO:0000256" key="3">
    <source>
        <dbReference type="ARBA" id="ARBA00022989"/>
    </source>
</evidence>
<protein>
    <recommendedName>
        <fullName evidence="9">RTA1 like protein</fullName>
    </recommendedName>
</protein>
<dbReference type="AlphaFoldDB" id="A0A0C3C3T9"/>
<name>A0A0C3C3T9_OIDMZ</name>
<feature type="transmembrane region" description="Helical" evidence="6">
    <location>
        <begin position="62"/>
        <end position="81"/>
    </location>
</feature>
<dbReference type="InParanoid" id="A0A0C3C3T9"/>
<feature type="transmembrane region" description="Helical" evidence="6">
    <location>
        <begin position="35"/>
        <end position="55"/>
    </location>
</feature>
<accession>A0A0C3C3T9</accession>
<feature type="compositionally biased region" description="Polar residues" evidence="5">
    <location>
        <begin position="301"/>
        <end position="312"/>
    </location>
</feature>
<feature type="transmembrane region" description="Helical" evidence="6">
    <location>
        <begin position="247"/>
        <end position="267"/>
    </location>
</feature>
<evidence type="ECO:0000313" key="8">
    <source>
        <dbReference type="Proteomes" id="UP000054321"/>
    </source>
</evidence>
<dbReference type="Proteomes" id="UP000054321">
    <property type="component" value="Unassembled WGS sequence"/>
</dbReference>
<feature type="transmembrane region" description="Helical" evidence="6">
    <location>
        <begin position="156"/>
        <end position="180"/>
    </location>
</feature>
<keyword evidence="8" id="KW-1185">Reference proteome</keyword>
<evidence type="ECO:0000313" key="7">
    <source>
        <dbReference type="EMBL" id="KIM93548.1"/>
    </source>
</evidence>
<dbReference type="InterPro" id="IPR007568">
    <property type="entry name" value="RTA1"/>
</dbReference>
<dbReference type="GO" id="GO:0005886">
    <property type="term" value="C:plasma membrane"/>
    <property type="evidence" value="ECO:0007669"/>
    <property type="project" value="TreeGrafter"/>
</dbReference>
<gene>
    <name evidence="7" type="ORF">OIDMADRAFT_46178</name>
</gene>
<keyword evidence="3 6" id="KW-1133">Transmembrane helix</keyword>
<evidence type="ECO:0000256" key="6">
    <source>
        <dbReference type="SAM" id="Phobius"/>
    </source>
</evidence>
<evidence type="ECO:0000256" key="1">
    <source>
        <dbReference type="ARBA" id="ARBA00004141"/>
    </source>
</evidence>
<keyword evidence="4 6" id="KW-0472">Membrane</keyword>
<dbReference type="EMBL" id="KN832894">
    <property type="protein sequence ID" value="KIM93548.1"/>
    <property type="molecule type" value="Genomic_DNA"/>
</dbReference>
<feature type="region of interest" description="Disordered" evidence="5">
    <location>
        <begin position="287"/>
        <end position="323"/>
    </location>
</feature>